<sequence>MSDILTRNRMRIVAGAAVLALVGAGLVQWNRHRAVPIERALNPAYWVRHARGLDRYDPQTGLLEHGDPNLPEVALTIDDGPDPRYGPQIAQMLHDKGVAATFFVVGVRVKQYPEVVKQIDGLGFEIENHTYDHQRLDKLKPHEIANEIRFCAANIEKATGKKTTLLRPPGVQYNDQVLATAKSLGYATISWTCGARDYDQQPASYIAQRILDRSEAGSIIILHQDTPSTLTALPAIIDGLRSRGYRFVTVSQMLDHLHARRPKSE</sequence>
<dbReference type="GO" id="GO:0016810">
    <property type="term" value="F:hydrolase activity, acting on carbon-nitrogen (but not peptide) bonds"/>
    <property type="evidence" value="ECO:0007669"/>
    <property type="project" value="InterPro"/>
</dbReference>
<dbReference type="RefSeq" id="WP_125205874.1">
    <property type="nucleotide sequence ID" value="NZ_AP025739.1"/>
</dbReference>
<dbReference type="InterPro" id="IPR050248">
    <property type="entry name" value="Polysacc_deacetylase_ArnD"/>
</dbReference>
<dbReference type="GO" id="GO:0005975">
    <property type="term" value="P:carbohydrate metabolic process"/>
    <property type="evidence" value="ECO:0007669"/>
    <property type="project" value="InterPro"/>
</dbReference>
<dbReference type="CDD" id="cd10917">
    <property type="entry name" value="CE4_NodB_like_6s_7s"/>
    <property type="match status" value="1"/>
</dbReference>
<accession>A0A402CSX0</accession>
<dbReference type="Pfam" id="PF01522">
    <property type="entry name" value="Polysacc_deac_1"/>
    <property type="match status" value="1"/>
</dbReference>
<evidence type="ECO:0000256" key="1">
    <source>
        <dbReference type="ARBA" id="ARBA00022723"/>
    </source>
</evidence>
<keyword evidence="4" id="KW-1185">Reference proteome</keyword>
<evidence type="ECO:0000313" key="4">
    <source>
        <dbReference type="Proteomes" id="UP000287394"/>
    </source>
</evidence>
<proteinExistence type="predicted"/>
<gene>
    <name evidence="3" type="ORF">CCAX7_29810</name>
</gene>
<dbReference type="SUPFAM" id="SSF88713">
    <property type="entry name" value="Glycoside hydrolase/deacetylase"/>
    <property type="match status" value="1"/>
</dbReference>
<evidence type="ECO:0000256" key="2">
    <source>
        <dbReference type="ARBA" id="ARBA00022801"/>
    </source>
</evidence>
<dbReference type="InterPro" id="IPR011330">
    <property type="entry name" value="Glyco_hydro/deAcase_b/a-brl"/>
</dbReference>
<keyword evidence="2" id="KW-0378">Hydrolase</keyword>
<dbReference type="PANTHER" id="PTHR10587">
    <property type="entry name" value="GLYCOSYL TRANSFERASE-RELATED"/>
    <property type="match status" value="1"/>
</dbReference>
<dbReference type="OrthoDB" id="9806342at2"/>
<name>A0A402CSX0_9BACT</name>
<dbReference type="AlphaFoldDB" id="A0A402CSX0"/>
<keyword evidence="1" id="KW-0479">Metal-binding</keyword>
<dbReference type="KEGG" id="ccot:CCAX7_29810"/>
<protein>
    <submittedName>
        <fullName evidence="3">Uncharacterized protein</fullName>
    </submittedName>
</protein>
<dbReference type="InterPro" id="IPR002509">
    <property type="entry name" value="NODB_dom"/>
</dbReference>
<dbReference type="EMBL" id="AP025739">
    <property type="protein sequence ID" value="BDI30930.1"/>
    <property type="molecule type" value="Genomic_DNA"/>
</dbReference>
<evidence type="ECO:0000313" key="3">
    <source>
        <dbReference type="EMBL" id="BDI30930.1"/>
    </source>
</evidence>
<dbReference type="Proteomes" id="UP000287394">
    <property type="component" value="Chromosome"/>
</dbReference>
<dbReference type="PROSITE" id="PS51677">
    <property type="entry name" value="NODB"/>
    <property type="match status" value="1"/>
</dbReference>
<organism evidence="3 4">
    <name type="scientific">Capsulimonas corticalis</name>
    <dbReference type="NCBI Taxonomy" id="2219043"/>
    <lineage>
        <taxon>Bacteria</taxon>
        <taxon>Bacillati</taxon>
        <taxon>Armatimonadota</taxon>
        <taxon>Armatimonadia</taxon>
        <taxon>Capsulimonadales</taxon>
        <taxon>Capsulimonadaceae</taxon>
        <taxon>Capsulimonas</taxon>
    </lineage>
</organism>
<dbReference type="FunCoup" id="A0A402CSX0">
    <property type="interactions" value="67"/>
</dbReference>
<dbReference type="Gene3D" id="3.20.20.370">
    <property type="entry name" value="Glycoside hydrolase/deacetylase"/>
    <property type="match status" value="1"/>
</dbReference>
<reference evidence="3 4" key="1">
    <citation type="journal article" date="2019" name="Int. J. Syst. Evol. Microbiol.">
        <title>Capsulimonas corticalis gen. nov., sp. nov., an aerobic capsulated bacterium, of a novel bacterial order, Capsulimonadales ord. nov., of the class Armatimonadia of the phylum Armatimonadetes.</title>
        <authorList>
            <person name="Li J."/>
            <person name="Kudo C."/>
            <person name="Tonouchi A."/>
        </authorList>
    </citation>
    <scope>NUCLEOTIDE SEQUENCE [LARGE SCALE GENOMIC DNA]</scope>
    <source>
        <strain evidence="3 4">AX-7</strain>
    </source>
</reference>
<dbReference type="GO" id="GO:0016020">
    <property type="term" value="C:membrane"/>
    <property type="evidence" value="ECO:0007669"/>
    <property type="project" value="TreeGrafter"/>
</dbReference>
<dbReference type="GO" id="GO:0046872">
    <property type="term" value="F:metal ion binding"/>
    <property type="evidence" value="ECO:0007669"/>
    <property type="project" value="UniProtKB-KW"/>
</dbReference>
<dbReference type="PANTHER" id="PTHR10587:SF133">
    <property type="entry name" value="CHITIN DEACETYLASE 1-RELATED"/>
    <property type="match status" value="1"/>
</dbReference>